<reference evidence="1 2" key="1">
    <citation type="submission" date="2019-12" db="EMBL/GenBank/DDBJ databases">
        <title>Spirosoma sp. HMF4905 genome sequencing and assembly.</title>
        <authorList>
            <person name="Kang H."/>
            <person name="Cha I."/>
            <person name="Kim H."/>
            <person name="Joh K."/>
        </authorList>
    </citation>
    <scope>NUCLEOTIDE SEQUENCE [LARGE SCALE GENOMIC DNA]</scope>
    <source>
        <strain evidence="1 2">HMF4905</strain>
    </source>
</reference>
<dbReference type="EMBL" id="WPIN01000002">
    <property type="protein sequence ID" value="MVM29276.1"/>
    <property type="molecule type" value="Genomic_DNA"/>
</dbReference>
<keyword evidence="2" id="KW-1185">Reference proteome</keyword>
<accession>A0A7K1S6L4</accession>
<dbReference type="RefSeq" id="WP_157583505.1">
    <property type="nucleotide sequence ID" value="NZ_WPIN01000002.1"/>
</dbReference>
<evidence type="ECO:0000313" key="2">
    <source>
        <dbReference type="Proteomes" id="UP000436006"/>
    </source>
</evidence>
<name>A0A7K1S6L4_9BACT</name>
<protein>
    <submittedName>
        <fullName evidence="1">Uncharacterized protein</fullName>
    </submittedName>
</protein>
<organism evidence="1 2">
    <name type="scientific">Spirosoma arboris</name>
    <dbReference type="NCBI Taxonomy" id="2682092"/>
    <lineage>
        <taxon>Bacteria</taxon>
        <taxon>Pseudomonadati</taxon>
        <taxon>Bacteroidota</taxon>
        <taxon>Cytophagia</taxon>
        <taxon>Cytophagales</taxon>
        <taxon>Cytophagaceae</taxon>
        <taxon>Spirosoma</taxon>
    </lineage>
</organism>
<sequence length="49" mass="5697">MDSQNNLSQRVDLSIRTLLELQLSQWQQLRSQLEADEEVSQVSIVYCTT</sequence>
<proteinExistence type="predicted"/>
<gene>
    <name evidence="1" type="ORF">GO755_04470</name>
</gene>
<comment type="caution">
    <text evidence="1">The sequence shown here is derived from an EMBL/GenBank/DDBJ whole genome shotgun (WGS) entry which is preliminary data.</text>
</comment>
<evidence type="ECO:0000313" key="1">
    <source>
        <dbReference type="EMBL" id="MVM29276.1"/>
    </source>
</evidence>
<dbReference type="AlphaFoldDB" id="A0A7K1S6L4"/>
<dbReference type="Proteomes" id="UP000436006">
    <property type="component" value="Unassembled WGS sequence"/>
</dbReference>